<dbReference type="Proteomes" id="UP001163603">
    <property type="component" value="Chromosome 5"/>
</dbReference>
<evidence type="ECO:0000313" key="2">
    <source>
        <dbReference type="Proteomes" id="UP001163603"/>
    </source>
</evidence>
<accession>A0ACC0YSM4</accession>
<keyword evidence="2" id="KW-1185">Reference proteome</keyword>
<dbReference type="EMBL" id="CM047740">
    <property type="protein sequence ID" value="KAJ0040601.1"/>
    <property type="molecule type" value="Genomic_DNA"/>
</dbReference>
<name>A0ACC0YSM4_9ROSI</name>
<gene>
    <name evidence="1" type="ORF">Pint_28170</name>
</gene>
<comment type="caution">
    <text evidence="1">The sequence shown here is derived from an EMBL/GenBank/DDBJ whole genome shotgun (WGS) entry which is preliminary data.</text>
</comment>
<sequence length="44" mass="5207">MSKREDYDSDAPEEFTAEQGIQQDEEIRRVQKENKARSTLKFSD</sequence>
<evidence type="ECO:0000313" key="1">
    <source>
        <dbReference type="EMBL" id="KAJ0040601.1"/>
    </source>
</evidence>
<protein>
    <submittedName>
        <fullName evidence="1">Uncharacterized protein</fullName>
    </submittedName>
</protein>
<reference evidence="2" key="1">
    <citation type="journal article" date="2023" name="G3 (Bethesda)">
        <title>Genome assembly and association tests identify interacting loci associated with vigor, precocity, and sex in interspecific pistachio rootstocks.</title>
        <authorList>
            <person name="Palmer W."/>
            <person name="Jacygrad E."/>
            <person name="Sagayaradj S."/>
            <person name="Cavanaugh K."/>
            <person name="Han R."/>
            <person name="Bertier L."/>
            <person name="Beede B."/>
            <person name="Kafkas S."/>
            <person name="Golino D."/>
            <person name="Preece J."/>
            <person name="Michelmore R."/>
        </authorList>
    </citation>
    <scope>NUCLEOTIDE SEQUENCE [LARGE SCALE GENOMIC DNA]</scope>
</reference>
<proteinExistence type="predicted"/>
<organism evidence="1 2">
    <name type="scientific">Pistacia integerrima</name>
    <dbReference type="NCBI Taxonomy" id="434235"/>
    <lineage>
        <taxon>Eukaryota</taxon>
        <taxon>Viridiplantae</taxon>
        <taxon>Streptophyta</taxon>
        <taxon>Embryophyta</taxon>
        <taxon>Tracheophyta</taxon>
        <taxon>Spermatophyta</taxon>
        <taxon>Magnoliopsida</taxon>
        <taxon>eudicotyledons</taxon>
        <taxon>Gunneridae</taxon>
        <taxon>Pentapetalae</taxon>
        <taxon>rosids</taxon>
        <taxon>malvids</taxon>
        <taxon>Sapindales</taxon>
        <taxon>Anacardiaceae</taxon>
        <taxon>Pistacia</taxon>
    </lineage>
</organism>